<dbReference type="Proteomes" id="UP001445076">
    <property type="component" value="Unassembled WGS sequence"/>
</dbReference>
<feature type="chain" id="PRO_5044717371" description="Fibrinogen C-terminal domain-containing protein" evidence="2">
    <location>
        <begin position="23"/>
        <end position="315"/>
    </location>
</feature>
<keyword evidence="2" id="KW-0732">Signal</keyword>
<organism evidence="4 5">
    <name type="scientific">Cherax quadricarinatus</name>
    <name type="common">Australian red claw crayfish</name>
    <dbReference type="NCBI Taxonomy" id="27406"/>
    <lineage>
        <taxon>Eukaryota</taxon>
        <taxon>Metazoa</taxon>
        <taxon>Ecdysozoa</taxon>
        <taxon>Arthropoda</taxon>
        <taxon>Crustacea</taxon>
        <taxon>Multicrustacea</taxon>
        <taxon>Malacostraca</taxon>
        <taxon>Eumalacostraca</taxon>
        <taxon>Eucarida</taxon>
        <taxon>Decapoda</taxon>
        <taxon>Pleocyemata</taxon>
        <taxon>Astacidea</taxon>
        <taxon>Parastacoidea</taxon>
        <taxon>Parastacidae</taxon>
        <taxon>Cherax</taxon>
    </lineage>
</organism>
<dbReference type="EMBL" id="JARKIK010000054">
    <property type="protein sequence ID" value="KAK8733294.1"/>
    <property type="molecule type" value="Genomic_DNA"/>
</dbReference>
<dbReference type="Gene3D" id="3.90.215.10">
    <property type="entry name" value="Gamma Fibrinogen, chain A, domain 1"/>
    <property type="match status" value="1"/>
</dbReference>
<evidence type="ECO:0000259" key="3">
    <source>
        <dbReference type="PROSITE" id="PS51406"/>
    </source>
</evidence>
<reference evidence="4" key="2">
    <citation type="submission" date="2024-01" db="EMBL/GenBank/DDBJ databases">
        <authorList>
            <person name="He J."/>
            <person name="Wang M."/>
            <person name="Zheng J."/>
            <person name="Liu Z."/>
        </authorList>
    </citation>
    <scope>NUCLEOTIDE SEQUENCE</scope>
    <source>
        <strain evidence="4">ZL_2023a</strain>
        <tissue evidence="4">Muscle</tissue>
    </source>
</reference>
<dbReference type="PANTHER" id="PTHR19143">
    <property type="entry name" value="FIBRINOGEN/TENASCIN/ANGIOPOEITIN"/>
    <property type="match status" value="1"/>
</dbReference>
<keyword evidence="1" id="KW-0175">Coiled coil</keyword>
<dbReference type="CDD" id="cd00087">
    <property type="entry name" value="FReD"/>
    <property type="match status" value="1"/>
</dbReference>
<accession>A0AAW0X0A4</accession>
<dbReference type="InterPro" id="IPR036056">
    <property type="entry name" value="Fibrinogen-like_C"/>
</dbReference>
<dbReference type="InterPro" id="IPR002181">
    <property type="entry name" value="Fibrinogen_a/b/g_C_dom"/>
</dbReference>
<sequence>MLRAAVTVLGVMMVCMAQVNHAARTNPAISRAATIPQTAADAQQNTIENTLDTILRTMRNDHRKLESSVQEVKQELSELREETDLILGKMYKPSCQEVAEDLHSNAPGSTNEATVGVYTIKPPKYKPTLVRCELSRGAVGWTVILSRSNGRERFNRTYREYQDGFGDPSEEYWIGNDLLHRLTTWRPHQLRVALEDFNGQKAWAQYKVFRVGGPEENYKLTVDQFEADSNAGDGLKIHNGMKFSTYDKDDDTNKDGNCSQLLGGYGGWWYSNCYHVLPTGRYRSVGGNEYGGVAWHPWRDVKHSIKAMTLLIRAH</sequence>
<comment type="caution">
    <text evidence="4">The sequence shown here is derived from an EMBL/GenBank/DDBJ whole genome shotgun (WGS) entry which is preliminary data.</text>
</comment>
<name>A0AAW0X0A4_CHEQU</name>
<feature type="signal peptide" evidence="2">
    <location>
        <begin position="1"/>
        <end position="22"/>
    </location>
</feature>
<dbReference type="PANTHER" id="PTHR19143:SF444">
    <property type="entry name" value="PROTEIN SCABROUS"/>
    <property type="match status" value="1"/>
</dbReference>
<proteinExistence type="predicted"/>
<dbReference type="PROSITE" id="PS51406">
    <property type="entry name" value="FIBRINOGEN_C_2"/>
    <property type="match status" value="1"/>
</dbReference>
<protein>
    <recommendedName>
        <fullName evidence="3">Fibrinogen C-terminal domain-containing protein</fullName>
    </recommendedName>
</protein>
<dbReference type="SMART" id="SM00186">
    <property type="entry name" value="FBG"/>
    <property type="match status" value="1"/>
</dbReference>
<evidence type="ECO:0000256" key="1">
    <source>
        <dbReference type="SAM" id="Coils"/>
    </source>
</evidence>
<keyword evidence="5" id="KW-1185">Reference proteome</keyword>
<dbReference type="GO" id="GO:0005615">
    <property type="term" value="C:extracellular space"/>
    <property type="evidence" value="ECO:0007669"/>
    <property type="project" value="TreeGrafter"/>
</dbReference>
<dbReference type="InterPro" id="IPR050373">
    <property type="entry name" value="Fibrinogen_C-term_domain"/>
</dbReference>
<evidence type="ECO:0000313" key="5">
    <source>
        <dbReference type="Proteomes" id="UP001445076"/>
    </source>
</evidence>
<evidence type="ECO:0000256" key="2">
    <source>
        <dbReference type="SAM" id="SignalP"/>
    </source>
</evidence>
<feature type="coiled-coil region" evidence="1">
    <location>
        <begin position="55"/>
        <end position="89"/>
    </location>
</feature>
<dbReference type="EMBL" id="JARKIK010000054">
    <property type="protein sequence ID" value="KAK8733293.1"/>
    <property type="molecule type" value="Genomic_DNA"/>
</dbReference>
<reference evidence="4 5" key="1">
    <citation type="journal article" date="2024" name="BMC Genomics">
        <title>Genome assembly of redclaw crayfish (Cherax quadricarinatus) provides insights into its immune adaptation and hypoxia tolerance.</title>
        <authorList>
            <person name="Liu Z."/>
            <person name="Zheng J."/>
            <person name="Li H."/>
            <person name="Fang K."/>
            <person name="Wang S."/>
            <person name="He J."/>
            <person name="Zhou D."/>
            <person name="Weng S."/>
            <person name="Chi M."/>
            <person name="Gu Z."/>
            <person name="He J."/>
            <person name="Li F."/>
            <person name="Wang M."/>
        </authorList>
    </citation>
    <scope>NUCLEOTIDE SEQUENCE [LARGE SCALE GENOMIC DNA]</scope>
    <source>
        <strain evidence="4">ZL_2023a</strain>
    </source>
</reference>
<dbReference type="InterPro" id="IPR014716">
    <property type="entry name" value="Fibrinogen_a/b/g_C_1"/>
</dbReference>
<gene>
    <name evidence="4" type="ORF">OTU49_006566</name>
</gene>
<dbReference type="SUPFAM" id="SSF56496">
    <property type="entry name" value="Fibrinogen C-terminal domain-like"/>
    <property type="match status" value="1"/>
</dbReference>
<feature type="domain" description="Fibrinogen C-terminal" evidence="3">
    <location>
        <begin position="86"/>
        <end position="315"/>
    </location>
</feature>
<dbReference type="Pfam" id="PF00147">
    <property type="entry name" value="Fibrinogen_C"/>
    <property type="match status" value="1"/>
</dbReference>
<dbReference type="AlphaFoldDB" id="A0AAW0X0A4"/>
<evidence type="ECO:0000313" key="4">
    <source>
        <dbReference type="EMBL" id="KAK8733293.1"/>
    </source>
</evidence>